<evidence type="ECO:0000313" key="1">
    <source>
        <dbReference type="EMBL" id="KKU62937.1"/>
    </source>
</evidence>
<dbReference type="Proteomes" id="UP000034502">
    <property type="component" value="Unassembled WGS sequence"/>
</dbReference>
<evidence type="ECO:0000313" key="2">
    <source>
        <dbReference type="Proteomes" id="UP000034502"/>
    </source>
</evidence>
<sequence length="198" mass="22562">MKKESVAMPAGLESGLAAELQKSIDEKYKADERLVLMAVSFVLLLSKLARELETNFDPGKKSQLDISTRGDEQLYVDFISGKKVRACWEKGDILDEDFCSVKVDSNKNPNVDVYVKSGEVETYSYKGRKFLFIDKEGSNKEGTLLGQVFRELGNFVQMKALSEGDRVNEEKFWVWVKRDMIRSIDGQVDWEVGKGRVW</sequence>
<dbReference type="STRING" id="1618364.UX86_C0040G0011"/>
<name>A0A0G1S0R8_9BACT</name>
<dbReference type="AlphaFoldDB" id="A0A0G1S0R8"/>
<organism evidence="1 2">
    <name type="scientific">Candidatus Amesbacteria bacterium GW2011_GWC1_47_15</name>
    <dbReference type="NCBI Taxonomy" id="1618364"/>
    <lineage>
        <taxon>Bacteria</taxon>
        <taxon>Candidatus Amesiibacteriota</taxon>
    </lineage>
</organism>
<proteinExistence type="predicted"/>
<accession>A0A0G1S0R8</accession>
<reference evidence="1 2" key="1">
    <citation type="journal article" date="2015" name="Nature">
        <title>rRNA introns, odd ribosomes, and small enigmatic genomes across a large radiation of phyla.</title>
        <authorList>
            <person name="Brown C.T."/>
            <person name="Hug L.A."/>
            <person name="Thomas B.C."/>
            <person name="Sharon I."/>
            <person name="Castelle C.J."/>
            <person name="Singh A."/>
            <person name="Wilkins M.J."/>
            <person name="Williams K.H."/>
            <person name="Banfield J.F."/>
        </authorList>
    </citation>
    <scope>NUCLEOTIDE SEQUENCE [LARGE SCALE GENOMIC DNA]</scope>
</reference>
<protein>
    <submittedName>
        <fullName evidence="1">Uncharacterized protein</fullName>
    </submittedName>
</protein>
<dbReference type="EMBL" id="LCNU01000040">
    <property type="protein sequence ID" value="KKU62937.1"/>
    <property type="molecule type" value="Genomic_DNA"/>
</dbReference>
<gene>
    <name evidence="1" type="ORF">UX86_C0040G0011</name>
</gene>
<comment type="caution">
    <text evidence="1">The sequence shown here is derived from an EMBL/GenBank/DDBJ whole genome shotgun (WGS) entry which is preliminary data.</text>
</comment>